<comment type="caution">
    <text evidence="2">The sequence shown here is derived from an EMBL/GenBank/DDBJ whole genome shotgun (WGS) entry which is preliminary data.</text>
</comment>
<evidence type="ECO:0000256" key="1">
    <source>
        <dbReference type="SAM" id="SignalP"/>
    </source>
</evidence>
<keyword evidence="1" id="KW-0732">Signal</keyword>
<feature type="signal peptide" evidence="1">
    <location>
        <begin position="1"/>
        <end position="19"/>
    </location>
</feature>
<protein>
    <submittedName>
        <fullName evidence="2">Uncharacterized protein</fullName>
    </submittedName>
</protein>
<name>A0ABR3GLR5_9PEZI</name>
<keyword evidence="3" id="KW-1185">Reference proteome</keyword>
<proteinExistence type="predicted"/>
<feature type="chain" id="PRO_5047325564" evidence="1">
    <location>
        <begin position="20"/>
        <end position="91"/>
    </location>
</feature>
<organism evidence="2 3">
    <name type="scientific">Discina gigas</name>
    <dbReference type="NCBI Taxonomy" id="1032678"/>
    <lineage>
        <taxon>Eukaryota</taxon>
        <taxon>Fungi</taxon>
        <taxon>Dikarya</taxon>
        <taxon>Ascomycota</taxon>
        <taxon>Pezizomycotina</taxon>
        <taxon>Pezizomycetes</taxon>
        <taxon>Pezizales</taxon>
        <taxon>Discinaceae</taxon>
        <taxon>Discina</taxon>
    </lineage>
</organism>
<evidence type="ECO:0000313" key="3">
    <source>
        <dbReference type="Proteomes" id="UP001447188"/>
    </source>
</evidence>
<gene>
    <name evidence="2" type="ORF">Q9L58_004541</name>
</gene>
<evidence type="ECO:0000313" key="2">
    <source>
        <dbReference type="EMBL" id="KAL0636491.1"/>
    </source>
</evidence>
<dbReference type="Proteomes" id="UP001447188">
    <property type="component" value="Unassembled WGS sequence"/>
</dbReference>
<dbReference type="EMBL" id="JBBBZM010000049">
    <property type="protein sequence ID" value="KAL0636491.1"/>
    <property type="molecule type" value="Genomic_DNA"/>
</dbReference>
<accession>A0ABR3GLR5</accession>
<sequence>MYKAIFFYAIFASAILAIAKPIEGNLKLEGLNNKIRSGAIAVANPGRPSDSRIQRVVSKDGVILNAGEEMVTPNGEVVDREGRPVGRRVGV</sequence>
<reference evidence="2 3" key="1">
    <citation type="submission" date="2024-02" db="EMBL/GenBank/DDBJ databases">
        <title>Discinaceae phylogenomics.</title>
        <authorList>
            <person name="Dirks A.C."/>
            <person name="James T.Y."/>
        </authorList>
    </citation>
    <scope>NUCLEOTIDE SEQUENCE [LARGE SCALE GENOMIC DNA]</scope>
    <source>
        <strain evidence="2 3">ACD0624</strain>
    </source>
</reference>